<keyword evidence="6" id="KW-0804">Transcription</keyword>
<dbReference type="PANTHER" id="PTHR12550">
    <property type="entry name" value="HEPATOMA-DERIVED GROWTH FACTOR-RELATED"/>
    <property type="match status" value="1"/>
</dbReference>
<gene>
    <name evidence="11" type="ORF">CKAN_02404200</name>
</gene>
<feature type="domain" description="CID" evidence="10">
    <location>
        <begin position="774"/>
        <end position="915"/>
    </location>
</feature>
<dbReference type="STRING" id="337451.A0A443PVE7"/>
<dbReference type="InterPro" id="IPR006569">
    <property type="entry name" value="CID_dom"/>
</dbReference>
<dbReference type="Gene3D" id="2.30.30.140">
    <property type="match status" value="1"/>
</dbReference>
<evidence type="ECO:0000256" key="2">
    <source>
        <dbReference type="ARBA" id="ARBA00022473"/>
    </source>
</evidence>
<evidence type="ECO:0000259" key="9">
    <source>
        <dbReference type="PROSITE" id="PS50812"/>
    </source>
</evidence>
<feature type="region of interest" description="Disordered" evidence="8">
    <location>
        <begin position="458"/>
        <end position="478"/>
    </location>
</feature>
<keyword evidence="4" id="KW-0805">Transcription regulation</keyword>
<keyword evidence="12" id="KW-1185">Reference proteome</keyword>
<dbReference type="SUPFAM" id="SSF63748">
    <property type="entry name" value="Tudor/PWWP/MBT"/>
    <property type="match status" value="1"/>
</dbReference>
<dbReference type="PROSITE" id="PS51391">
    <property type="entry name" value="CID"/>
    <property type="match status" value="1"/>
</dbReference>
<feature type="compositionally biased region" description="Polar residues" evidence="8">
    <location>
        <begin position="137"/>
        <end position="163"/>
    </location>
</feature>
<reference evidence="11 12" key="1">
    <citation type="journal article" date="2019" name="Nat. Plants">
        <title>Stout camphor tree genome fills gaps in understanding of flowering plant genome evolution.</title>
        <authorList>
            <person name="Chaw S.M."/>
            <person name="Liu Y.C."/>
            <person name="Wu Y.W."/>
            <person name="Wang H.Y."/>
            <person name="Lin C.I."/>
            <person name="Wu C.S."/>
            <person name="Ke H.M."/>
            <person name="Chang L.Y."/>
            <person name="Hsu C.Y."/>
            <person name="Yang H.T."/>
            <person name="Sudianto E."/>
            <person name="Hsu M.H."/>
            <person name="Wu K.P."/>
            <person name="Wang L.N."/>
            <person name="Leebens-Mack J.H."/>
            <person name="Tsai I.J."/>
        </authorList>
    </citation>
    <scope>NUCLEOTIDE SEQUENCE [LARGE SCALE GENOMIC DNA]</scope>
    <source>
        <strain evidence="12">cv. Chaw 1501</strain>
        <tissue evidence="11">Young leaves</tissue>
    </source>
</reference>
<accession>A0A443PVE7</accession>
<evidence type="ECO:0000256" key="8">
    <source>
        <dbReference type="SAM" id="MobiDB-lite"/>
    </source>
</evidence>
<dbReference type="PROSITE" id="PS50812">
    <property type="entry name" value="PWWP"/>
    <property type="match status" value="1"/>
</dbReference>
<keyword evidence="7" id="KW-0539">Nucleus</keyword>
<evidence type="ECO:0000256" key="4">
    <source>
        <dbReference type="ARBA" id="ARBA00023015"/>
    </source>
</evidence>
<name>A0A443PVE7_9MAGN</name>
<dbReference type="InterPro" id="IPR000313">
    <property type="entry name" value="PWWP_dom"/>
</dbReference>
<evidence type="ECO:0000259" key="10">
    <source>
        <dbReference type="PROSITE" id="PS51391"/>
    </source>
</evidence>
<organism evidence="11 12">
    <name type="scientific">Cinnamomum micranthum f. kanehirae</name>
    <dbReference type="NCBI Taxonomy" id="337451"/>
    <lineage>
        <taxon>Eukaryota</taxon>
        <taxon>Viridiplantae</taxon>
        <taxon>Streptophyta</taxon>
        <taxon>Embryophyta</taxon>
        <taxon>Tracheophyta</taxon>
        <taxon>Spermatophyta</taxon>
        <taxon>Magnoliopsida</taxon>
        <taxon>Magnoliidae</taxon>
        <taxon>Laurales</taxon>
        <taxon>Lauraceae</taxon>
        <taxon>Cinnamomum</taxon>
    </lineage>
</organism>
<dbReference type="EMBL" id="QPKB01000011">
    <property type="protein sequence ID" value="RWR94733.1"/>
    <property type="molecule type" value="Genomic_DNA"/>
</dbReference>
<dbReference type="GO" id="GO:0005634">
    <property type="term" value="C:nucleus"/>
    <property type="evidence" value="ECO:0007669"/>
    <property type="project" value="UniProtKB-SubCell"/>
</dbReference>
<proteinExistence type="predicted"/>
<evidence type="ECO:0000256" key="5">
    <source>
        <dbReference type="ARBA" id="ARBA00023089"/>
    </source>
</evidence>
<dbReference type="Pfam" id="PF04818">
    <property type="entry name" value="CID"/>
    <property type="match status" value="1"/>
</dbReference>
<dbReference type="GO" id="GO:0009908">
    <property type="term" value="P:flower development"/>
    <property type="evidence" value="ECO:0007669"/>
    <property type="project" value="UniProtKB-KW"/>
</dbReference>
<dbReference type="CDD" id="cd20147">
    <property type="entry name" value="PWWP_HULK"/>
    <property type="match status" value="1"/>
</dbReference>
<evidence type="ECO:0000256" key="3">
    <source>
        <dbReference type="ARBA" id="ARBA00022664"/>
    </source>
</evidence>
<feature type="region of interest" description="Disordered" evidence="8">
    <location>
        <begin position="107"/>
        <end position="163"/>
    </location>
</feature>
<comment type="subcellular location">
    <subcellularLocation>
        <location evidence="1">Nucleus</location>
    </subcellularLocation>
</comment>
<protein>
    <submittedName>
        <fullName evidence="11">PWWP domain-containing protein</fullName>
    </submittedName>
</protein>
<dbReference type="PANTHER" id="PTHR12550:SF49">
    <property type="entry name" value="PROTEIN HUA2-LIKE 2-RELATED"/>
    <property type="match status" value="1"/>
</dbReference>
<dbReference type="Pfam" id="PF00855">
    <property type="entry name" value="PWWP"/>
    <property type="match status" value="1"/>
</dbReference>
<evidence type="ECO:0000256" key="7">
    <source>
        <dbReference type="ARBA" id="ARBA00023242"/>
    </source>
</evidence>
<dbReference type="GO" id="GO:0006397">
    <property type="term" value="P:mRNA processing"/>
    <property type="evidence" value="ECO:0007669"/>
    <property type="project" value="UniProtKB-KW"/>
</dbReference>
<comment type="caution">
    <text evidence="11">The sequence shown here is derived from an EMBL/GenBank/DDBJ whole genome shotgun (WGS) entry which is preliminary data.</text>
</comment>
<dbReference type="Proteomes" id="UP000283530">
    <property type="component" value="Unassembled WGS sequence"/>
</dbReference>
<dbReference type="FunFam" id="1.25.40.90:FF:000037">
    <property type="entry name" value="Enhancer of ag-4 2"/>
    <property type="match status" value="1"/>
</dbReference>
<keyword evidence="2" id="KW-0217">Developmental protein</keyword>
<evidence type="ECO:0000313" key="12">
    <source>
        <dbReference type="Proteomes" id="UP000283530"/>
    </source>
</evidence>
<dbReference type="Gene3D" id="1.25.40.90">
    <property type="match status" value="1"/>
</dbReference>
<keyword evidence="5" id="KW-0287">Flowering</keyword>
<evidence type="ECO:0000256" key="1">
    <source>
        <dbReference type="ARBA" id="ARBA00004123"/>
    </source>
</evidence>
<feature type="domain" description="PWWP" evidence="9">
    <location>
        <begin position="24"/>
        <end position="81"/>
    </location>
</feature>
<evidence type="ECO:0000313" key="11">
    <source>
        <dbReference type="EMBL" id="RWR94733.1"/>
    </source>
</evidence>
<dbReference type="InterPro" id="IPR008942">
    <property type="entry name" value="ENTH_VHS"/>
</dbReference>
<feature type="compositionally biased region" description="Low complexity" evidence="8">
    <location>
        <begin position="122"/>
        <end position="136"/>
    </location>
</feature>
<keyword evidence="3" id="KW-0507">mRNA processing</keyword>
<dbReference type="SMART" id="SM00293">
    <property type="entry name" value="PWWP"/>
    <property type="match status" value="1"/>
</dbReference>
<evidence type="ECO:0000256" key="6">
    <source>
        <dbReference type="ARBA" id="ARBA00023163"/>
    </source>
</evidence>
<dbReference type="SMART" id="SM00582">
    <property type="entry name" value="RPR"/>
    <property type="match status" value="1"/>
</dbReference>
<sequence length="1303" mass="143276">MPAARRKGGGSGSAAAAARKQYKVGDLVLAKVKGFPAWPATVSEPEKWGYSRDRKKVFVCFYGTKQIGFCNPADVEAFTEEKKKTLKRQGKGADFVRAVDEIIDSYEKSKNQNQDEINSGDEGTYGSSEGSKGKYSMKSQTPSSFLVQPSQPETSYASLGRSDSSNAVETPVICMEADVLQDVETVSEEPMKRTLLQSYVVQRRPPSVRRTRSSLRADLSKFHKPVVPVADVVKSSADVASNAISDESMTSKLIRKSSDCSISAAFVFNCSSEDIGSEIVATESEAVSFDEGSTQDSGYKIEHSEIVTDFSENGVETSRRQEVLHTNTMLLKKRRKPNRKQVTNGTVTQAELDKRTYMEAGLSKNLPKSPDICENSNVRFYEADGDAHLPLVKRARARMCNPFPEKTHVDEFVATKEMPVNEVLINCSSTTSFSSDDSYPAHSTSLEVKEAVNSLSPSKAHTDTTETHPLISKGNNLLGDEAALPPSKRLHRALEAMSANLVETGCVEVPRTMEILSNVCRSYSEASSLCLAVDAKEVMLSSDYNSGCNTTLGLSLRSSPITNEVAKTNTMEKPDELVEEKSSGPRLDDCKKMSTQVETVDAKDLDGSSVCTHTIENDTDSRSTMEERNTMNAEPSMNCSDNVYKGEDASCQADKPEGQECSHPILERPFSSSKADDAGNFLPVNGSGVHTLDTNEGSIASDICKSMKTMSQTVESSKVRTMNGAEKECGDRSSGADLHQMNSVHVPEMDCEGRFDSISTERQKFLGKWNDAPEANAVWKSFEAVLETLSRTKDSIGRATRVAMDCAKYGIAGEVVKLLLQSLKHEPNLNRRVDLFFLVDSITQCSRGQKGVAGDVYPPAVQAVLPQLLSAAAPPGNAARENRRQCLKVLRVWLKRKTLPEAIVRHHLRELDSFTDASLSSSFPRLPSRTERVCDDPVRGMDGMLVDEYGSNTRFRLSGFLMSRVFDDEKEKSFDQQSFEAVTPEKDHEILDEPGTSKFVSEKHSHILEDVDGELEMEDVSPSFEGNSNSGCCMGIDNLHTSHCQFDQQQYLPFVPPLPVGIPPSPPLPSLPRPTAHPPPLPPLQSSMRHSFADAVDSLCYQGTQRMQNHLPQSMGQQPRTPNINLTSLDKGPCCAPGYRDHPMHMLTPIPSFSSGSGGIVHGSNLFIQSGNDIQKFSGATLSKALHLRPPPVTVSNQFSYLQGNHHQGTQSRMAASSSSEGSQVVHEASRGHLYGHQGHSHLSKSETTYPLVSYVHPQTNYTPISSNWRSLPPRTLNYQQRVPVWRPPLESRRVNEAKNFWM</sequence>
<dbReference type="OrthoDB" id="62853at2759"/>